<sequence length="444" mass="50442">MLERFLQFIKKHALFNAHDKLLVATSGGVDSMVLCNLLLKAEIPFAMAHCNFQLRGKAADGDEAFVKAFGFESDIAVFTTRFETDAFAQTNKISTQMAARELRYKWFEELKEGHGFTKLLTAHHLNDHVETLLLGMSRGGGVKSFTGIPKKNDWIVRPLLAFTKEEVLAYAEANEIEWREDASNVSTKYKRNFVRHELVPRFEELNPNFLNTADQLMERTAAVARIYEQHINALRQDLLLEGENETAISTATLVQKELSTTELADLVAPFGFAYEQCEDLLENLTGLSGRVFKSPTHELLIDRTELRIREKSDSEFESISINKSDRQVELGELYRFTIENAEALPLDKSAANCQLDFSRLTFPLEVRKWEEGDKFIPLGMKGQKLVSDFLIDQKVAVFDKEKVLVMLSDGEIAWVVGHRISDKFKRSAKTQQVAYFKKISVAQG</sequence>
<dbReference type="GeneID" id="99987446"/>
<dbReference type="SUPFAM" id="SSF56037">
    <property type="entry name" value="PheT/TilS domain"/>
    <property type="match status" value="1"/>
</dbReference>
<comment type="catalytic activity">
    <reaction evidence="7 8">
        <text>cytidine(34) in tRNA(Ile2) + L-lysine + ATP = lysidine(34) in tRNA(Ile2) + AMP + diphosphate + H(+)</text>
        <dbReference type="Rhea" id="RHEA:43744"/>
        <dbReference type="Rhea" id="RHEA-COMP:10625"/>
        <dbReference type="Rhea" id="RHEA-COMP:10670"/>
        <dbReference type="ChEBI" id="CHEBI:15378"/>
        <dbReference type="ChEBI" id="CHEBI:30616"/>
        <dbReference type="ChEBI" id="CHEBI:32551"/>
        <dbReference type="ChEBI" id="CHEBI:33019"/>
        <dbReference type="ChEBI" id="CHEBI:82748"/>
        <dbReference type="ChEBI" id="CHEBI:83665"/>
        <dbReference type="ChEBI" id="CHEBI:456215"/>
        <dbReference type="EC" id="6.3.4.19"/>
    </reaction>
</comment>
<evidence type="ECO:0000256" key="7">
    <source>
        <dbReference type="ARBA" id="ARBA00048539"/>
    </source>
</evidence>
<evidence type="ECO:0000256" key="3">
    <source>
        <dbReference type="ARBA" id="ARBA00022598"/>
    </source>
</evidence>
<evidence type="ECO:0000256" key="6">
    <source>
        <dbReference type="ARBA" id="ARBA00022840"/>
    </source>
</evidence>
<dbReference type="InterPro" id="IPR012795">
    <property type="entry name" value="tRNA_Ile_lys_synt_N"/>
</dbReference>
<evidence type="ECO:0000313" key="10">
    <source>
        <dbReference type="EMBL" id="SEW31511.1"/>
    </source>
</evidence>
<dbReference type="NCBIfam" id="TIGR02432">
    <property type="entry name" value="lysidine_TilS_N"/>
    <property type="match status" value="1"/>
</dbReference>
<dbReference type="Gene3D" id="3.40.50.620">
    <property type="entry name" value="HUPs"/>
    <property type="match status" value="1"/>
</dbReference>
<evidence type="ECO:0000256" key="4">
    <source>
        <dbReference type="ARBA" id="ARBA00022694"/>
    </source>
</evidence>
<dbReference type="NCBIfam" id="TIGR02433">
    <property type="entry name" value="lysidine_TilS_C"/>
    <property type="match status" value="1"/>
</dbReference>
<dbReference type="Pfam" id="PF11734">
    <property type="entry name" value="TilS_C"/>
    <property type="match status" value="1"/>
</dbReference>
<comment type="similarity">
    <text evidence="8">Belongs to the tRNA(Ile)-lysidine synthase family.</text>
</comment>
<feature type="binding site" evidence="8">
    <location>
        <begin position="26"/>
        <end position="31"/>
    </location>
    <ligand>
        <name>ATP</name>
        <dbReference type="ChEBI" id="CHEBI:30616"/>
    </ligand>
</feature>
<dbReference type="CDD" id="cd01992">
    <property type="entry name" value="TilS_N"/>
    <property type="match status" value="1"/>
</dbReference>
<dbReference type="InterPro" id="IPR011063">
    <property type="entry name" value="TilS/TtcA_N"/>
</dbReference>
<accession>A0A1I0QV25</accession>
<dbReference type="Pfam" id="PF01171">
    <property type="entry name" value="ATP_bind_3"/>
    <property type="match status" value="1"/>
</dbReference>
<dbReference type="InterPro" id="IPR012094">
    <property type="entry name" value="tRNA_Ile_lys_synt"/>
</dbReference>
<dbReference type="GO" id="GO:0005737">
    <property type="term" value="C:cytoplasm"/>
    <property type="evidence" value="ECO:0007669"/>
    <property type="project" value="UniProtKB-SubCell"/>
</dbReference>
<keyword evidence="5 8" id="KW-0547">Nucleotide-binding</keyword>
<evidence type="ECO:0000256" key="2">
    <source>
        <dbReference type="ARBA" id="ARBA00022490"/>
    </source>
</evidence>
<dbReference type="EMBL" id="FOIR01000002">
    <property type="protein sequence ID" value="SEW31511.1"/>
    <property type="molecule type" value="Genomic_DNA"/>
</dbReference>
<evidence type="ECO:0000256" key="1">
    <source>
        <dbReference type="ARBA" id="ARBA00004496"/>
    </source>
</evidence>
<dbReference type="SMART" id="SM00977">
    <property type="entry name" value="TilS_C"/>
    <property type="match status" value="1"/>
</dbReference>
<keyword evidence="3 8" id="KW-0436">Ligase</keyword>
<comment type="subcellular location">
    <subcellularLocation>
        <location evidence="1 8">Cytoplasm</location>
    </subcellularLocation>
</comment>
<organism evidence="10 11">
    <name type="scientific">Roseivirga pacifica</name>
    <dbReference type="NCBI Taxonomy" id="1267423"/>
    <lineage>
        <taxon>Bacteria</taxon>
        <taxon>Pseudomonadati</taxon>
        <taxon>Bacteroidota</taxon>
        <taxon>Cytophagia</taxon>
        <taxon>Cytophagales</taxon>
        <taxon>Roseivirgaceae</taxon>
        <taxon>Roseivirga</taxon>
    </lineage>
</organism>
<dbReference type="OrthoDB" id="9807403at2"/>
<keyword evidence="4 8" id="KW-0819">tRNA processing</keyword>
<dbReference type="PANTHER" id="PTHR43033">
    <property type="entry name" value="TRNA(ILE)-LYSIDINE SYNTHASE-RELATED"/>
    <property type="match status" value="1"/>
</dbReference>
<dbReference type="GO" id="GO:0032267">
    <property type="term" value="F:tRNA(Ile)-lysidine synthase activity"/>
    <property type="evidence" value="ECO:0007669"/>
    <property type="project" value="UniProtKB-EC"/>
</dbReference>
<feature type="domain" description="Lysidine-tRNA(Ile) synthetase C-terminal" evidence="9">
    <location>
        <begin position="364"/>
        <end position="441"/>
    </location>
</feature>
<evidence type="ECO:0000313" key="11">
    <source>
        <dbReference type="Proteomes" id="UP000199437"/>
    </source>
</evidence>
<protein>
    <recommendedName>
        <fullName evidence="8">tRNA(Ile)-lysidine synthase</fullName>
        <ecNumber evidence="8">6.3.4.19</ecNumber>
    </recommendedName>
    <alternativeName>
        <fullName evidence="8">tRNA(Ile)-2-lysyl-cytidine synthase</fullName>
    </alternativeName>
    <alternativeName>
        <fullName evidence="8">tRNA(Ile)-lysidine synthetase</fullName>
    </alternativeName>
</protein>
<evidence type="ECO:0000256" key="5">
    <source>
        <dbReference type="ARBA" id="ARBA00022741"/>
    </source>
</evidence>
<comment type="function">
    <text evidence="8">Ligates lysine onto the cytidine present at position 34 of the AUA codon-specific tRNA(Ile) that contains the anticodon CAU, in an ATP-dependent manner. Cytidine is converted to lysidine, thus changing the amino acid specificity of the tRNA from methionine to isoleucine.</text>
</comment>
<dbReference type="GO" id="GO:0005524">
    <property type="term" value="F:ATP binding"/>
    <property type="evidence" value="ECO:0007669"/>
    <property type="project" value="UniProtKB-UniRule"/>
</dbReference>
<dbReference type="InterPro" id="IPR014729">
    <property type="entry name" value="Rossmann-like_a/b/a_fold"/>
</dbReference>
<evidence type="ECO:0000256" key="8">
    <source>
        <dbReference type="HAMAP-Rule" id="MF_01161"/>
    </source>
</evidence>
<dbReference type="PANTHER" id="PTHR43033:SF1">
    <property type="entry name" value="TRNA(ILE)-LYSIDINE SYNTHASE-RELATED"/>
    <property type="match status" value="1"/>
</dbReference>
<dbReference type="EC" id="6.3.4.19" evidence="8"/>
<comment type="domain">
    <text evidence="8">The N-terminal region contains the highly conserved SGGXDS motif, predicted to be a P-loop motif involved in ATP binding.</text>
</comment>
<reference evidence="11" key="1">
    <citation type="submission" date="2016-10" db="EMBL/GenBank/DDBJ databases">
        <authorList>
            <person name="Varghese N."/>
            <person name="Submissions S."/>
        </authorList>
    </citation>
    <scope>NUCLEOTIDE SEQUENCE [LARGE SCALE GENOMIC DNA]</scope>
    <source>
        <strain evidence="11">CGMCC 1.12402</strain>
    </source>
</reference>
<evidence type="ECO:0000259" key="9">
    <source>
        <dbReference type="SMART" id="SM00977"/>
    </source>
</evidence>
<gene>
    <name evidence="8" type="primary">tilS</name>
    <name evidence="10" type="ORF">SAMN05216290_2756</name>
</gene>
<keyword evidence="6 8" id="KW-0067">ATP-binding</keyword>
<name>A0A1I0QV25_9BACT</name>
<proteinExistence type="inferred from homology"/>
<keyword evidence="11" id="KW-1185">Reference proteome</keyword>
<dbReference type="InterPro" id="IPR012796">
    <property type="entry name" value="Lysidine-tRNA-synth_C"/>
</dbReference>
<dbReference type="Proteomes" id="UP000199437">
    <property type="component" value="Unassembled WGS sequence"/>
</dbReference>
<dbReference type="RefSeq" id="WP_090259143.1">
    <property type="nucleotide sequence ID" value="NZ_FOIR01000002.1"/>
</dbReference>
<dbReference type="STRING" id="1267423.SAMN05216290_2756"/>
<dbReference type="GO" id="GO:0006400">
    <property type="term" value="P:tRNA modification"/>
    <property type="evidence" value="ECO:0007669"/>
    <property type="project" value="UniProtKB-UniRule"/>
</dbReference>
<dbReference type="HAMAP" id="MF_01161">
    <property type="entry name" value="tRNA_Ile_lys_synt"/>
    <property type="match status" value="1"/>
</dbReference>
<keyword evidence="2 8" id="KW-0963">Cytoplasm</keyword>
<dbReference type="SUPFAM" id="SSF52402">
    <property type="entry name" value="Adenine nucleotide alpha hydrolases-like"/>
    <property type="match status" value="1"/>
</dbReference>
<dbReference type="AlphaFoldDB" id="A0A1I0QV25"/>